<gene>
    <name evidence="12" type="primary">fluC</name>
    <name evidence="12" type="synonym">crcB</name>
    <name evidence="13" type="ORF">C7I84_01625</name>
</gene>
<comment type="caution">
    <text evidence="13">The sequence shown here is derived from an EMBL/GenBank/DDBJ whole genome shotgun (WGS) entry which is preliminary data.</text>
</comment>
<dbReference type="OrthoDB" id="9806299at2"/>
<protein>
    <recommendedName>
        <fullName evidence="12">Fluoride-specific ion channel FluC</fullName>
    </recommendedName>
</protein>
<dbReference type="RefSeq" id="WP_106770386.1">
    <property type="nucleotide sequence ID" value="NZ_PXYK01000001.1"/>
</dbReference>
<keyword evidence="6 12" id="KW-0915">Sodium</keyword>
<keyword evidence="14" id="KW-1185">Reference proteome</keyword>
<dbReference type="Pfam" id="PF02537">
    <property type="entry name" value="CRCB"/>
    <property type="match status" value="1"/>
</dbReference>
<evidence type="ECO:0000256" key="2">
    <source>
        <dbReference type="ARBA" id="ARBA00022475"/>
    </source>
</evidence>
<keyword evidence="7 12" id="KW-0406">Ion transport</keyword>
<evidence type="ECO:0000256" key="6">
    <source>
        <dbReference type="ARBA" id="ARBA00023053"/>
    </source>
</evidence>
<dbReference type="PANTHER" id="PTHR28259">
    <property type="entry name" value="FLUORIDE EXPORT PROTEIN 1-RELATED"/>
    <property type="match status" value="1"/>
</dbReference>
<comment type="subcellular location">
    <subcellularLocation>
        <location evidence="1 12">Cell membrane</location>
        <topology evidence="1 12">Multi-pass membrane protein</topology>
    </subcellularLocation>
</comment>
<dbReference type="NCBIfam" id="TIGR00494">
    <property type="entry name" value="crcB"/>
    <property type="match status" value="1"/>
</dbReference>
<keyword evidence="8 12" id="KW-0472">Membrane</keyword>
<evidence type="ECO:0000313" key="13">
    <source>
        <dbReference type="EMBL" id="PSJ65844.1"/>
    </source>
</evidence>
<keyword evidence="4 12" id="KW-0812">Transmembrane</keyword>
<evidence type="ECO:0000256" key="7">
    <source>
        <dbReference type="ARBA" id="ARBA00023065"/>
    </source>
</evidence>
<dbReference type="HAMAP" id="MF_00454">
    <property type="entry name" value="FluC"/>
    <property type="match status" value="1"/>
</dbReference>
<evidence type="ECO:0000256" key="11">
    <source>
        <dbReference type="ARBA" id="ARBA00035585"/>
    </source>
</evidence>
<feature type="transmembrane region" description="Helical" evidence="12">
    <location>
        <begin position="73"/>
        <end position="97"/>
    </location>
</feature>
<evidence type="ECO:0000256" key="9">
    <source>
        <dbReference type="ARBA" id="ARBA00023303"/>
    </source>
</evidence>
<keyword evidence="3" id="KW-0997">Cell inner membrane</keyword>
<dbReference type="AlphaFoldDB" id="A0A2P7STP5"/>
<accession>A0A2P7STP5</accession>
<comment type="activity regulation">
    <text evidence="12">Na(+) is not transported, but it plays an essential structural role and its presence is essential for fluoride channel function.</text>
</comment>
<keyword evidence="2 12" id="KW-1003">Cell membrane</keyword>
<keyword evidence="12" id="KW-0813">Transport</keyword>
<dbReference type="Proteomes" id="UP000241229">
    <property type="component" value="Unassembled WGS sequence"/>
</dbReference>
<comment type="catalytic activity">
    <reaction evidence="11">
        <text>fluoride(in) = fluoride(out)</text>
        <dbReference type="Rhea" id="RHEA:76159"/>
        <dbReference type="ChEBI" id="CHEBI:17051"/>
    </reaction>
    <physiologicalReaction direction="left-to-right" evidence="11">
        <dbReference type="Rhea" id="RHEA:76160"/>
    </physiologicalReaction>
</comment>
<sequence>MTPSLVPLDILLVAIGGAIGASARHVVNIVSARLFGIGFPWGTLAVNVVGCFAMGVLIEVLARRFNASNELRLFIATGILGGFTTFSAFSLDFAVLWERGAAAAAVGYVLASVIGSLASVFLGLWLARSIA</sequence>
<reference evidence="13 14" key="1">
    <citation type="submission" date="2018-03" db="EMBL/GenBank/DDBJ databases">
        <title>The draft genome of Mesorhizobium sp. 6GN-30.</title>
        <authorList>
            <person name="Liu L."/>
            <person name="Li L."/>
            <person name="Wang T."/>
            <person name="Zhang X."/>
            <person name="Liang L."/>
        </authorList>
    </citation>
    <scope>NUCLEOTIDE SEQUENCE [LARGE SCALE GENOMIC DNA]</scope>
    <source>
        <strain evidence="13 14">6GN30</strain>
    </source>
</reference>
<dbReference type="NCBIfam" id="NF010794">
    <property type="entry name" value="PRK14198.1"/>
    <property type="match status" value="1"/>
</dbReference>
<evidence type="ECO:0000256" key="10">
    <source>
        <dbReference type="ARBA" id="ARBA00035120"/>
    </source>
</evidence>
<comment type="similarity">
    <text evidence="10 12">Belongs to the fluoride channel Fluc/FEX (TC 1.A.43) family.</text>
</comment>
<evidence type="ECO:0000313" key="14">
    <source>
        <dbReference type="Proteomes" id="UP000241229"/>
    </source>
</evidence>
<evidence type="ECO:0000256" key="12">
    <source>
        <dbReference type="HAMAP-Rule" id="MF_00454"/>
    </source>
</evidence>
<dbReference type="GO" id="GO:0062054">
    <property type="term" value="F:fluoride channel activity"/>
    <property type="evidence" value="ECO:0007669"/>
    <property type="project" value="UniProtKB-UniRule"/>
</dbReference>
<proteinExistence type="inferred from homology"/>
<dbReference type="GO" id="GO:0005886">
    <property type="term" value="C:plasma membrane"/>
    <property type="evidence" value="ECO:0007669"/>
    <property type="project" value="UniProtKB-SubCell"/>
</dbReference>
<evidence type="ECO:0000256" key="3">
    <source>
        <dbReference type="ARBA" id="ARBA00022519"/>
    </source>
</evidence>
<feature type="binding site" evidence="12">
    <location>
        <position position="81"/>
    </location>
    <ligand>
        <name>Na(+)</name>
        <dbReference type="ChEBI" id="CHEBI:29101"/>
        <note>structural</note>
    </ligand>
</feature>
<dbReference type="GO" id="GO:0140114">
    <property type="term" value="P:cellular detoxification of fluoride"/>
    <property type="evidence" value="ECO:0007669"/>
    <property type="project" value="UniProtKB-UniRule"/>
</dbReference>
<evidence type="ECO:0000256" key="4">
    <source>
        <dbReference type="ARBA" id="ARBA00022692"/>
    </source>
</evidence>
<dbReference type="EMBL" id="PXYK01000001">
    <property type="protein sequence ID" value="PSJ65844.1"/>
    <property type="molecule type" value="Genomic_DNA"/>
</dbReference>
<dbReference type="NCBIfam" id="NF010805">
    <property type="entry name" value="PRK14209.1"/>
    <property type="match status" value="1"/>
</dbReference>
<dbReference type="NCBIfam" id="NF010791">
    <property type="entry name" value="PRK14195.1"/>
    <property type="match status" value="1"/>
</dbReference>
<feature type="transmembrane region" description="Helical" evidence="12">
    <location>
        <begin position="39"/>
        <end position="61"/>
    </location>
</feature>
<dbReference type="PANTHER" id="PTHR28259:SF1">
    <property type="entry name" value="FLUORIDE EXPORT PROTEIN 1-RELATED"/>
    <property type="match status" value="1"/>
</dbReference>
<evidence type="ECO:0000256" key="8">
    <source>
        <dbReference type="ARBA" id="ARBA00023136"/>
    </source>
</evidence>
<dbReference type="InterPro" id="IPR003691">
    <property type="entry name" value="FluC"/>
</dbReference>
<dbReference type="GO" id="GO:0046872">
    <property type="term" value="F:metal ion binding"/>
    <property type="evidence" value="ECO:0007669"/>
    <property type="project" value="UniProtKB-KW"/>
</dbReference>
<feature type="transmembrane region" description="Helical" evidence="12">
    <location>
        <begin position="103"/>
        <end position="127"/>
    </location>
</feature>
<keyword evidence="12" id="KW-0479">Metal-binding</keyword>
<name>A0A2P7STP5_9HYPH</name>
<comment type="function">
    <text evidence="12">Fluoride-specific ion channel. Important for reducing fluoride concentration in the cell, thus reducing its toxicity.</text>
</comment>
<evidence type="ECO:0000256" key="1">
    <source>
        <dbReference type="ARBA" id="ARBA00004651"/>
    </source>
</evidence>
<evidence type="ECO:0000256" key="5">
    <source>
        <dbReference type="ARBA" id="ARBA00022989"/>
    </source>
</evidence>
<keyword evidence="5 12" id="KW-1133">Transmembrane helix</keyword>
<feature type="binding site" evidence="12">
    <location>
        <position position="84"/>
    </location>
    <ligand>
        <name>Na(+)</name>
        <dbReference type="ChEBI" id="CHEBI:29101"/>
        <note>structural</note>
    </ligand>
</feature>
<organism evidence="13 14">
    <name type="scientific">Kumtagia ephedrae</name>
    <dbReference type="NCBI Taxonomy" id="2116701"/>
    <lineage>
        <taxon>Bacteria</taxon>
        <taxon>Pseudomonadati</taxon>
        <taxon>Pseudomonadota</taxon>
        <taxon>Alphaproteobacteria</taxon>
        <taxon>Hyphomicrobiales</taxon>
        <taxon>Phyllobacteriaceae</taxon>
        <taxon>Kumtagia</taxon>
    </lineage>
</organism>
<keyword evidence="9 12" id="KW-0407">Ion channel</keyword>